<dbReference type="Pfam" id="PF14278">
    <property type="entry name" value="TetR_C_8"/>
    <property type="match status" value="1"/>
</dbReference>
<dbReference type="EMBL" id="FODY01000056">
    <property type="protein sequence ID" value="SEP48022.1"/>
    <property type="molecule type" value="Genomic_DNA"/>
</dbReference>
<evidence type="ECO:0000259" key="3">
    <source>
        <dbReference type="PROSITE" id="PS50977"/>
    </source>
</evidence>
<reference evidence="4 5" key="1">
    <citation type="submission" date="2016-10" db="EMBL/GenBank/DDBJ databases">
        <authorList>
            <person name="de Groot N.N."/>
        </authorList>
    </citation>
    <scope>NUCLEOTIDE SEQUENCE [LARGE SCALE GENOMIC DNA]</scope>
    <source>
        <strain evidence="4 5">DSM 13305</strain>
    </source>
</reference>
<keyword evidence="1 2" id="KW-0238">DNA-binding</keyword>
<proteinExistence type="predicted"/>
<evidence type="ECO:0000313" key="4">
    <source>
        <dbReference type="EMBL" id="SEP48022.1"/>
    </source>
</evidence>
<dbReference type="Pfam" id="PF00440">
    <property type="entry name" value="TetR_N"/>
    <property type="match status" value="1"/>
</dbReference>
<organism evidence="4 5">
    <name type="scientific">Propionispora vibrioides</name>
    <dbReference type="NCBI Taxonomy" id="112903"/>
    <lineage>
        <taxon>Bacteria</taxon>
        <taxon>Bacillati</taxon>
        <taxon>Bacillota</taxon>
        <taxon>Negativicutes</taxon>
        <taxon>Selenomonadales</taxon>
        <taxon>Sporomusaceae</taxon>
        <taxon>Propionispora</taxon>
    </lineage>
</organism>
<dbReference type="STRING" id="112903.SAMN04490178_1561"/>
<dbReference type="Proteomes" id="UP000198847">
    <property type="component" value="Unassembled WGS sequence"/>
</dbReference>
<feature type="DNA-binding region" description="H-T-H motif" evidence="2">
    <location>
        <begin position="17"/>
        <end position="36"/>
    </location>
</feature>
<dbReference type="Gene3D" id="1.10.357.10">
    <property type="entry name" value="Tetracycline Repressor, domain 2"/>
    <property type="match status" value="1"/>
</dbReference>
<accession>A0A1H8Y7E1</accession>
<dbReference type="PANTHER" id="PTHR43479:SF11">
    <property type="entry name" value="ACREF_ENVCD OPERON REPRESSOR-RELATED"/>
    <property type="match status" value="1"/>
</dbReference>
<evidence type="ECO:0000313" key="5">
    <source>
        <dbReference type="Proteomes" id="UP000198847"/>
    </source>
</evidence>
<feature type="domain" description="HTH tetR-type" evidence="3">
    <location>
        <begin position="1"/>
        <end position="54"/>
    </location>
</feature>
<dbReference type="AlphaFoldDB" id="A0A1H8Y7E1"/>
<dbReference type="InterPro" id="IPR050624">
    <property type="entry name" value="HTH-type_Tx_Regulator"/>
</dbReference>
<gene>
    <name evidence="4" type="ORF">SAMN04490178_1561</name>
</gene>
<dbReference type="InterPro" id="IPR009057">
    <property type="entry name" value="Homeodomain-like_sf"/>
</dbReference>
<dbReference type="SUPFAM" id="SSF46689">
    <property type="entry name" value="Homeodomain-like"/>
    <property type="match status" value="1"/>
</dbReference>
<protein>
    <submittedName>
        <fullName evidence="4">DNA-binding transcriptional regulator, AcrR family</fullName>
    </submittedName>
</protein>
<dbReference type="PANTHER" id="PTHR43479">
    <property type="entry name" value="ACREF/ENVCD OPERON REPRESSOR-RELATED"/>
    <property type="match status" value="1"/>
</dbReference>
<name>A0A1H8Y7E1_9FIRM</name>
<dbReference type="PROSITE" id="PS50977">
    <property type="entry name" value="HTH_TETR_2"/>
    <property type="match status" value="1"/>
</dbReference>
<evidence type="ECO:0000256" key="1">
    <source>
        <dbReference type="ARBA" id="ARBA00023125"/>
    </source>
</evidence>
<evidence type="ECO:0000256" key="2">
    <source>
        <dbReference type="PROSITE-ProRule" id="PRU00335"/>
    </source>
</evidence>
<dbReference type="InterPro" id="IPR001647">
    <property type="entry name" value="HTH_TetR"/>
</dbReference>
<dbReference type="GO" id="GO:0003677">
    <property type="term" value="F:DNA binding"/>
    <property type="evidence" value="ECO:0007669"/>
    <property type="project" value="UniProtKB-UniRule"/>
</dbReference>
<sequence length="182" mass="21044">MDAFWDLYSKEGIKKTSVRDIVGKAGYNRSTFYEYFTDVYDVLEQIEASILPDIEKHQNIIMKTGVRLPLKHLTEVYSQNKKYFVVLLGKNGDPTFQEKIKNVYKALLRPHLQSLGADDFILECTLEYAISAFLGVMTYCFTQEEDPDIEKMVQLLWSLMNDGVIKNFKWNVSNSDGLQYGL</sequence>
<keyword evidence="5" id="KW-1185">Reference proteome</keyword>
<dbReference type="InterPro" id="IPR039532">
    <property type="entry name" value="TetR_C_Firmicutes"/>
</dbReference>